<dbReference type="Pfam" id="PF13419">
    <property type="entry name" value="HAD_2"/>
    <property type="match status" value="1"/>
</dbReference>
<evidence type="ECO:0000256" key="3">
    <source>
        <dbReference type="ARBA" id="ARBA00022842"/>
    </source>
</evidence>
<dbReference type="InterPro" id="IPR051400">
    <property type="entry name" value="HAD-like_hydrolase"/>
</dbReference>
<dbReference type="STRING" id="1091494.MEALZ_0742"/>
<keyword evidence="5" id="KW-1185">Reference proteome</keyword>
<dbReference type="GO" id="GO:0046872">
    <property type="term" value="F:metal ion binding"/>
    <property type="evidence" value="ECO:0007669"/>
    <property type="project" value="UniProtKB-KW"/>
</dbReference>
<dbReference type="Gene3D" id="3.40.50.1000">
    <property type="entry name" value="HAD superfamily/HAD-like"/>
    <property type="match status" value="1"/>
</dbReference>
<sequence>MIYIFDLDDTLYDERQFVESGMHAVAKMAKSQWQLNAAESYNTLIQLLDNQGRGRIFNDWLAQHRLATQTNIKKCISCYRLHKPNISMPQEHHQLLQQLPKPLYLVTDGNKIVQQNKVEALGIAHYFKRIFITHRFGIKHAKPSTYCFELIRKAEKCEWQDMVYVGDNPNKDFVNLNKLGMITIRIMAGCHKDAKVPTSADAKWRILSLTNLAELAFI</sequence>
<dbReference type="SUPFAM" id="SSF56784">
    <property type="entry name" value="HAD-like"/>
    <property type="match status" value="1"/>
</dbReference>
<evidence type="ECO:0000313" key="5">
    <source>
        <dbReference type="Proteomes" id="UP000008315"/>
    </source>
</evidence>
<proteinExistence type="predicted"/>
<dbReference type="EMBL" id="FO082060">
    <property type="protein sequence ID" value="CCE22437.1"/>
    <property type="molecule type" value="Genomic_DNA"/>
</dbReference>
<evidence type="ECO:0000256" key="1">
    <source>
        <dbReference type="ARBA" id="ARBA00022723"/>
    </source>
</evidence>
<dbReference type="InterPro" id="IPR023214">
    <property type="entry name" value="HAD_sf"/>
</dbReference>
<dbReference type="InterPro" id="IPR036412">
    <property type="entry name" value="HAD-like_sf"/>
</dbReference>
<dbReference type="PANTHER" id="PTHR46470">
    <property type="entry name" value="N-ACYLNEURAMINATE-9-PHOSPHATASE"/>
    <property type="match status" value="1"/>
</dbReference>
<dbReference type="InterPro" id="IPR041492">
    <property type="entry name" value="HAD_2"/>
</dbReference>
<accession>G4T1L5</accession>
<dbReference type="SFLD" id="SFLDS00003">
    <property type="entry name" value="Haloacid_Dehalogenase"/>
    <property type="match status" value="1"/>
</dbReference>
<evidence type="ECO:0000313" key="4">
    <source>
        <dbReference type="EMBL" id="CCE22437.1"/>
    </source>
</evidence>
<reference evidence="5" key="1">
    <citation type="journal article" date="2012" name="J. Bacteriol.">
        <title>Genome sequence of the haloalkaliphilic methanotrophic bacterium Methylomicrobium alcaliphilum 20Z.</title>
        <authorList>
            <person name="Vuilleumier S."/>
            <person name="Khmelenina V.N."/>
            <person name="Bringel F."/>
            <person name="Reshetnikov A.S."/>
            <person name="Lajus A."/>
            <person name="Mangenot S."/>
            <person name="Rouy Z."/>
            <person name="Op den Camp H.J."/>
            <person name="Jetten M.S."/>
            <person name="Dispirito A.A."/>
            <person name="Dunfield P."/>
            <person name="Klotz M.G."/>
            <person name="Semrau J.D."/>
            <person name="Stein L.Y."/>
            <person name="Barbe V."/>
            <person name="Medigue C."/>
            <person name="Trotsenko Y.A."/>
            <person name="Kalyuzhnaya M.G."/>
        </authorList>
    </citation>
    <scope>NUCLEOTIDE SEQUENCE [LARGE SCALE GENOMIC DNA]</scope>
    <source>
        <strain evidence="5">DSM 19304 / NCIMB 14124 / VKM B-2133 / 20Z</strain>
    </source>
</reference>
<dbReference type="HOGENOM" id="CLU_045011_8_3_6"/>
<gene>
    <name evidence="4" type="ordered locus">MEALZ_0742</name>
</gene>
<keyword evidence="3" id="KW-0460">Magnesium</keyword>
<dbReference type="PANTHER" id="PTHR46470:SF2">
    <property type="entry name" value="GLYCERALDEHYDE 3-PHOSPHATE PHOSPHATASE"/>
    <property type="match status" value="1"/>
</dbReference>
<protein>
    <submittedName>
        <fullName evidence="4">Uncharacterized protein</fullName>
    </submittedName>
</protein>
<dbReference type="AlphaFoldDB" id="G4T1L5"/>
<evidence type="ECO:0000256" key="2">
    <source>
        <dbReference type="ARBA" id="ARBA00022801"/>
    </source>
</evidence>
<dbReference type="SFLD" id="SFLDG01129">
    <property type="entry name" value="C1.5:_HAD__Beta-PGM__Phosphata"/>
    <property type="match status" value="1"/>
</dbReference>
<keyword evidence="2" id="KW-0378">Hydrolase</keyword>
<dbReference type="GO" id="GO:0016791">
    <property type="term" value="F:phosphatase activity"/>
    <property type="evidence" value="ECO:0007669"/>
    <property type="project" value="TreeGrafter"/>
</dbReference>
<name>G4T1L5_META2</name>
<dbReference type="Proteomes" id="UP000008315">
    <property type="component" value="Chromosome"/>
</dbReference>
<dbReference type="RefSeq" id="WP_014147241.1">
    <property type="nucleotide sequence ID" value="NC_016112.1"/>
</dbReference>
<dbReference type="KEGG" id="mah:MEALZ_0742"/>
<keyword evidence="1" id="KW-0479">Metal-binding</keyword>
<dbReference type="PATRIC" id="fig|271065.3.peg.758"/>
<organism evidence="4 5">
    <name type="scientific">Methylotuvimicrobium alcaliphilum (strain DSM 19304 / NCIMB 14124 / VKM B-2133 / 20Z)</name>
    <name type="common">Methylomicrobium alcaliphilum</name>
    <dbReference type="NCBI Taxonomy" id="1091494"/>
    <lineage>
        <taxon>Bacteria</taxon>
        <taxon>Pseudomonadati</taxon>
        <taxon>Pseudomonadota</taxon>
        <taxon>Gammaproteobacteria</taxon>
        <taxon>Methylococcales</taxon>
        <taxon>Methylococcaceae</taxon>
        <taxon>Methylotuvimicrobium</taxon>
    </lineage>
</organism>
<dbReference type="Gene3D" id="1.10.150.520">
    <property type="match status" value="1"/>
</dbReference>